<protein>
    <recommendedName>
        <fullName evidence="1">DUF659 domain-containing protein</fullName>
    </recommendedName>
</protein>
<dbReference type="PANTHER" id="PTHR32166:SF123">
    <property type="entry name" value="BED-TYPE DOMAIN-CONTAINING PROTEIN"/>
    <property type="match status" value="1"/>
</dbReference>
<reference evidence="2 3" key="1">
    <citation type="journal article" date="2017" name="Nat. Commun.">
        <title>Genome assembly with in vitro proximity ligation data and whole-genome triplication in lettuce.</title>
        <authorList>
            <person name="Reyes-Chin-Wo S."/>
            <person name="Wang Z."/>
            <person name="Yang X."/>
            <person name="Kozik A."/>
            <person name="Arikit S."/>
            <person name="Song C."/>
            <person name="Xia L."/>
            <person name="Froenicke L."/>
            <person name="Lavelle D.O."/>
            <person name="Truco M.J."/>
            <person name="Xia R."/>
            <person name="Zhu S."/>
            <person name="Xu C."/>
            <person name="Xu H."/>
            <person name="Xu X."/>
            <person name="Cox K."/>
            <person name="Korf I."/>
            <person name="Meyers B.C."/>
            <person name="Michelmore R.W."/>
        </authorList>
    </citation>
    <scope>NUCLEOTIDE SEQUENCE [LARGE SCALE GENOMIC DNA]</scope>
    <source>
        <strain evidence="3">cv. Salinas</strain>
        <tissue evidence="2">Seedlings</tissue>
    </source>
</reference>
<comment type="caution">
    <text evidence="2">The sequence shown here is derived from an EMBL/GenBank/DDBJ whole genome shotgun (WGS) entry which is preliminary data.</text>
</comment>
<sequence>MHELRTWILQEEVKTTTIMADGIKATWKTIEVSLLSLLSDGWLDMRNRSLINFLVNNQYVTVFFRTIDASYCIKMLKKNLIVEEIREDIVVQVVSNNASAYKSVGSLLMEKRKKKETCIGPHVQLTASI</sequence>
<proteinExistence type="predicted"/>
<evidence type="ECO:0000259" key="1">
    <source>
        <dbReference type="Pfam" id="PF04937"/>
    </source>
</evidence>
<dbReference type="AlphaFoldDB" id="A0A9R1VBV0"/>
<dbReference type="Proteomes" id="UP000235145">
    <property type="component" value="Unassembled WGS sequence"/>
</dbReference>
<organism evidence="2 3">
    <name type="scientific">Lactuca sativa</name>
    <name type="common">Garden lettuce</name>
    <dbReference type="NCBI Taxonomy" id="4236"/>
    <lineage>
        <taxon>Eukaryota</taxon>
        <taxon>Viridiplantae</taxon>
        <taxon>Streptophyta</taxon>
        <taxon>Embryophyta</taxon>
        <taxon>Tracheophyta</taxon>
        <taxon>Spermatophyta</taxon>
        <taxon>Magnoliopsida</taxon>
        <taxon>eudicotyledons</taxon>
        <taxon>Gunneridae</taxon>
        <taxon>Pentapetalae</taxon>
        <taxon>asterids</taxon>
        <taxon>campanulids</taxon>
        <taxon>Asterales</taxon>
        <taxon>Asteraceae</taxon>
        <taxon>Cichorioideae</taxon>
        <taxon>Cichorieae</taxon>
        <taxon>Lactucinae</taxon>
        <taxon>Lactuca</taxon>
    </lineage>
</organism>
<dbReference type="InterPro" id="IPR007021">
    <property type="entry name" value="DUF659"/>
</dbReference>
<name>A0A9R1VBV0_LACSA</name>
<accession>A0A9R1VBV0</accession>
<dbReference type="Pfam" id="PF04937">
    <property type="entry name" value="DUF659"/>
    <property type="match status" value="1"/>
</dbReference>
<gene>
    <name evidence="2" type="ORF">LSAT_V11C500294590</name>
</gene>
<dbReference type="PANTHER" id="PTHR32166">
    <property type="entry name" value="OSJNBA0013A04.12 PROTEIN"/>
    <property type="match status" value="1"/>
</dbReference>
<evidence type="ECO:0000313" key="3">
    <source>
        <dbReference type="Proteomes" id="UP000235145"/>
    </source>
</evidence>
<feature type="domain" description="DUF659" evidence="1">
    <location>
        <begin position="2"/>
        <end position="114"/>
    </location>
</feature>
<dbReference type="EMBL" id="NBSK02000005">
    <property type="protein sequence ID" value="KAJ0203270.1"/>
    <property type="molecule type" value="Genomic_DNA"/>
</dbReference>
<evidence type="ECO:0000313" key="2">
    <source>
        <dbReference type="EMBL" id="KAJ0203270.1"/>
    </source>
</evidence>
<keyword evidence="3" id="KW-1185">Reference proteome</keyword>